<comment type="caution">
    <text evidence="1">The sequence shown here is derived from an EMBL/GenBank/DDBJ whole genome shotgun (WGS) entry which is preliminary data.</text>
</comment>
<gene>
    <name evidence="1" type="ORF">PoB_002801400</name>
</gene>
<evidence type="ECO:0000313" key="1">
    <source>
        <dbReference type="EMBL" id="GFO01509.1"/>
    </source>
</evidence>
<proteinExistence type="predicted"/>
<protein>
    <submittedName>
        <fullName evidence="1">Uncharacterized protein</fullName>
    </submittedName>
</protein>
<dbReference type="AlphaFoldDB" id="A0AAV4A4I4"/>
<organism evidence="1 2">
    <name type="scientific">Plakobranchus ocellatus</name>
    <dbReference type="NCBI Taxonomy" id="259542"/>
    <lineage>
        <taxon>Eukaryota</taxon>
        <taxon>Metazoa</taxon>
        <taxon>Spiralia</taxon>
        <taxon>Lophotrochozoa</taxon>
        <taxon>Mollusca</taxon>
        <taxon>Gastropoda</taxon>
        <taxon>Heterobranchia</taxon>
        <taxon>Euthyneura</taxon>
        <taxon>Panpulmonata</taxon>
        <taxon>Sacoglossa</taxon>
        <taxon>Placobranchoidea</taxon>
        <taxon>Plakobranchidae</taxon>
        <taxon>Plakobranchus</taxon>
    </lineage>
</organism>
<sequence length="90" mass="9412">LASVLHLQELVTLPHIQLQLQVTVTNVTASDSATPSATCDIATSDSSTHVTASDSATPSATCGIATSDSSTHVTVSVGPHWRRRDLSWLT</sequence>
<keyword evidence="2" id="KW-1185">Reference proteome</keyword>
<name>A0AAV4A4I4_9GAST</name>
<dbReference type="Proteomes" id="UP000735302">
    <property type="component" value="Unassembled WGS sequence"/>
</dbReference>
<dbReference type="EMBL" id="BLXT01003328">
    <property type="protein sequence ID" value="GFO01509.1"/>
    <property type="molecule type" value="Genomic_DNA"/>
</dbReference>
<evidence type="ECO:0000313" key="2">
    <source>
        <dbReference type="Proteomes" id="UP000735302"/>
    </source>
</evidence>
<reference evidence="1 2" key="1">
    <citation type="journal article" date="2021" name="Elife">
        <title>Chloroplast acquisition without the gene transfer in kleptoplastic sea slugs, Plakobranchus ocellatus.</title>
        <authorList>
            <person name="Maeda T."/>
            <person name="Takahashi S."/>
            <person name="Yoshida T."/>
            <person name="Shimamura S."/>
            <person name="Takaki Y."/>
            <person name="Nagai Y."/>
            <person name="Toyoda A."/>
            <person name="Suzuki Y."/>
            <person name="Arimoto A."/>
            <person name="Ishii H."/>
            <person name="Satoh N."/>
            <person name="Nishiyama T."/>
            <person name="Hasebe M."/>
            <person name="Maruyama T."/>
            <person name="Minagawa J."/>
            <person name="Obokata J."/>
            <person name="Shigenobu S."/>
        </authorList>
    </citation>
    <scope>NUCLEOTIDE SEQUENCE [LARGE SCALE GENOMIC DNA]</scope>
</reference>
<accession>A0AAV4A4I4</accession>
<feature type="non-terminal residue" evidence="1">
    <location>
        <position position="1"/>
    </location>
</feature>